<comment type="caution">
    <text evidence="7">The sequence shown here is derived from an EMBL/GenBank/DDBJ whole genome shotgun (WGS) entry which is preliminary data.</text>
</comment>
<dbReference type="InterPro" id="IPR045877">
    <property type="entry name" value="ZFP36-like"/>
</dbReference>
<accession>A0ABQ7UGA2</accession>
<reference evidence="7 8" key="1">
    <citation type="journal article" date="2021" name="bioRxiv">
        <title>Chromosome-scale and haplotype-resolved genome assembly of a tetraploid potato cultivar.</title>
        <authorList>
            <person name="Sun H."/>
            <person name="Jiao W.-B."/>
            <person name="Krause K."/>
            <person name="Campoy J.A."/>
            <person name="Goel M."/>
            <person name="Folz-Donahue K."/>
            <person name="Kukat C."/>
            <person name="Huettel B."/>
            <person name="Schneeberger K."/>
        </authorList>
    </citation>
    <scope>NUCLEOTIDE SEQUENCE [LARGE SCALE GENOMIC DNA]</scope>
    <source>
        <strain evidence="7">SolTubOtavaFocal</strain>
        <tissue evidence="7">Leaves</tissue>
    </source>
</reference>
<evidence type="ECO:0000256" key="2">
    <source>
        <dbReference type="ARBA" id="ARBA00022737"/>
    </source>
</evidence>
<dbReference type="PANTHER" id="PTHR12547">
    <property type="entry name" value="CCCH ZINC FINGER/TIS11-RELATED"/>
    <property type="match status" value="1"/>
</dbReference>
<protein>
    <recommendedName>
        <fullName evidence="6">C3H1-type domain-containing protein</fullName>
    </recommendedName>
</protein>
<dbReference type="Proteomes" id="UP000826656">
    <property type="component" value="Unassembled WGS sequence"/>
</dbReference>
<feature type="zinc finger region" description="C3H1-type" evidence="5">
    <location>
        <begin position="85"/>
        <end position="113"/>
    </location>
</feature>
<dbReference type="InterPro" id="IPR036855">
    <property type="entry name" value="Znf_CCCH_sf"/>
</dbReference>
<organism evidence="7 8">
    <name type="scientific">Solanum tuberosum</name>
    <name type="common">Potato</name>
    <dbReference type="NCBI Taxonomy" id="4113"/>
    <lineage>
        <taxon>Eukaryota</taxon>
        <taxon>Viridiplantae</taxon>
        <taxon>Streptophyta</taxon>
        <taxon>Embryophyta</taxon>
        <taxon>Tracheophyta</taxon>
        <taxon>Spermatophyta</taxon>
        <taxon>Magnoliopsida</taxon>
        <taxon>eudicotyledons</taxon>
        <taxon>Gunneridae</taxon>
        <taxon>Pentapetalae</taxon>
        <taxon>asterids</taxon>
        <taxon>lamiids</taxon>
        <taxon>Solanales</taxon>
        <taxon>Solanaceae</taxon>
        <taxon>Solanoideae</taxon>
        <taxon>Solaneae</taxon>
        <taxon>Solanum</taxon>
    </lineage>
</organism>
<keyword evidence="8" id="KW-1185">Reference proteome</keyword>
<keyword evidence="4 5" id="KW-0862">Zinc</keyword>
<keyword evidence="3 5" id="KW-0863">Zinc-finger</keyword>
<evidence type="ECO:0000313" key="7">
    <source>
        <dbReference type="EMBL" id="KAH0748042.1"/>
    </source>
</evidence>
<gene>
    <name evidence="7" type="ORF">KY290_027274</name>
</gene>
<dbReference type="SUPFAM" id="SSF90229">
    <property type="entry name" value="CCCH zinc finger"/>
    <property type="match status" value="1"/>
</dbReference>
<evidence type="ECO:0000256" key="3">
    <source>
        <dbReference type="ARBA" id="ARBA00022771"/>
    </source>
</evidence>
<proteinExistence type="predicted"/>
<dbReference type="InterPro" id="IPR000571">
    <property type="entry name" value="Znf_CCCH"/>
</dbReference>
<evidence type="ECO:0000256" key="4">
    <source>
        <dbReference type="ARBA" id="ARBA00022833"/>
    </source>
</evidence>
<dbReference type="PANTHER" id="PTHR12547:SF175">
    <property type="entry name" value="ZINC FINGER CCCH DOMAIN-CONTAINING PROTEIN 15-LIKE"/>
    <property type="match status" value="1"/>
</dbReference>
<keyword evidence="2" id="KW-0677">Repeat</keyword>
<feature type="domain" description="C3H1-type" evidence="6">
    <location>
        <begin position="85"/>
        <end position="113"/>
    </location>
</feature>
<sequence>MCRKQSTHQIKGPNTYFGVDASRVYVKGGTRKEEQPLEVEVYNQGMFKMELCNKCKETGAHPYGEACHQFSHGIEDLLPVIRHPLYKTEVCRIVLNGDPCSSGYHCHFCHTSTDQEKVMRSLNSTTRSLSLQRSILHLTNTSQ</sequence>
<evidence type="ECO:0000259" key="6">
    <source>
        <dbReference type="PROSITE" id="PS50103"/>
    </source>
</evidence>
<dbReference type="EMBL" id="JAIVGD010000019">
    <property type="protein sequence ID" value="KAH0748042.1"/>
    <property type="molecule type" value="Genomic_DNA"/>
</dbReference>
<dbReference type="Gene3D" id="4.10.1000.10">
    <property type="entry name" value="Zinc finger, CCCH-type"/>
    <property type="match status" value="2"/>
</dbReference>
<evidence type="ECO:0000256" key="1">
    <source>
        <dbReference type="ARBA" id="ARBA00022723"/>
    </source>
</evidence>
<dbReference type="PROSITE" id="PS50103">
    <property type="entry name" value="ZF_C3H1"/>
    <property type="match status" value="1"/>
</dbReference>
<evidence type="ECO:0000313" key="8">
    <source>
        <dbReference type="Proteomes" id="UP000826656"/>
    </source>
</evidence>
<keyword evidence="1 5" id="KW-0479">Metal-binding</keyword>
<evidence type="ECO:0000256" key="5">
    <source>
        <dbReference type="PROSITE-ProRule" id="PRU00723"/>
    </source>
</evidence>
<name>A0ABQ7UGA2_SOLTU</name>